<accession>A0AAV9EBQ1</accession>
<dbReference type="InterPro" id="IPR023591">
    <property type="entry name" value="Ribosomal_uS2_flav_dom_sf"/>
</dbReference>
<comment type="caution">
    <text evidence="7">The sequence shown here is derived from an EMBL/GenBank/DDBJ whole genome shotgun (WGS) entry which is preliminary data.</text>
</comment>
<dbReference type="PRINTS" id="PR00989">
    <property type="entry name" value="ADENOKINASE"/>
</dbReference>
<evidence type="ECO:0000313" key="7">
    <source>
        <dbReference type="EMBL" id="KAK1311016.1"/>
    </source>
</evidence>
<dbReference type="GO" id="GO:0005524">
    <property type="term" value="F:ATP binding"/>
    <property type="evidence" value="ECO:0007669"/>
    <property type="project" value="UniProtKB-UniRule"/>
</dbReference>
<dbReference type="AlphaFoldDB" id="A0AAV9EBQ1"/>
<reference evidence="7" key="2">
    <citation type="submission" date="2023-06" db="EMBL/GenBank/DDBJ databases">
        <authorList>
            <person name="Ma L."/>
            <person name="Liu K.-W."/>
            <person name="Li Z."/>
            <person name="Hsiao Y.-Y."/>
            <person name="Qi Y."/>
            <person name="Fu T."/>
            <person name="Tang G."/>
            <person name="Zhang D."/>
            <person name="Sun W.-H."/>
            <person name="Liu D.-K."/>
            <person name="Li Y."/>
            <person name="Chen G.-Z."/>
            <person name="Liu X.-D."/>
            <person name="Liao X.-Y."/>
            <person name="Jiang Y.-T."/>
            <person name="Yu X."/>
            <person name="Hao Y."/>
            <person name="Huang J."/>
            <person name="Zhao X.-W."/>
            <person name="Ke S."/>
            <person name="Chen Y.-Y."/>
            <person name="Wu W.-L."/>
            <person name="Hsu J.-L."/>
            <person name="Lin Y.-F."/>
            <person name="Huang M.-D."/>
            <person name="Li C.-Y."/>
            <person name="Huang L."/>
            <person name="Wang Z.-W."/>
            <person name="Zhao X."/>
            <person name="Zhong W.-Y."/>
            <person name="Peng D.-H."/>
            <person name="Ahmad S."/>
            <person name="Lan S."/>
            <person name="Zhang J.-S."/>
            <person name="Tsai W.-C."/>
            <person name="Van De Peer Y."/>
            <person name="Liu Z.-J."/>
        </authorList>
    </citation>
    <scope>NUCLEOTIDE SEQUENCE</scope>
    <source>
        <strain evidence="7">CP</strain>
        <tissue evidence="7">Leaves</tissue>
    </source>
</reference>
<dbReference type="GO" id="GO:0005634">
    <property type="term" value="C:nucleus"/>
    <property type="evidence" value="ECO:0007669"/>
    <property type="project" value="TreeGrafter"/>
</dbReference>
<gene>
    <name evidence="7" type="primary">ADK1</name>
    <name evidence="7" type="ORF">QJS10_CPA08g01076</name>
</gene>
<sequence>MAAEKILSQKELDIQMMLAADVHLEMKICDFQMECYIFKRRTDGATQISIRVAQWMLEAPGATSYMGCIGKDKYGEEMKKNSKLAGYTKSQIELPPGSSKLSQSTRLSGIKNWLKTLSPQKHLDY</sequence>
<evidence type="ECO:0000256" key="2">
    <source>
        <dbReference type="ARBA" id="ARBA00022679"/>
    </source>
</evidence>
<keyword evidence="6" id="KW-0660">Purine salvage</keyword>
<dbReference type="Gene3D" id="3.40.1190.20">
    <property type="match status" value="1"/>
</dbReference>
<dbReference type="GO" id="GO:0006166">
    <property type="term" value="P:purine ribonucleoside salvage"/>
    <property type="evidence" value="ECO:0007669"/>
    <property type="project" value="UniProtKB-KW"/>
</dbReference>
<evidence type="ECO:0000256" key="1">
    <source>
        <dbReference type="ARBA" id="ARBA00010688"/>
    </source>
</evidence>
<comment type="cofactor">
    <cofactor evidence="6">
        <name>Mg(2+)</name>
        <dbReference type="ChEBI" id="CHEBI:18420"/>
    </cofactor>
</comment>
<dbReference type="EC" id="2.7.1.20" evidence="6"/>
<evidence type="ECO:0000313" key="8">
    <source>
        <dbReference type="Proteomes" id="UP001180020"/>
    </source>
</evidence>
<name>A0AAV9EBQ1_ACOCL</name>
<dbReference type="GO" id="GO:0006144">
    <property type="term" value="P:purine nucleobase metabolic process"/>
    <property type="evidence" value="ECO:0007669"/>
    <property type="project" value="TreeGrafter"/>
</dbReference>
<dbReference type="InterPro" id="IPR029056">
    <property type="entry name" value="Ribokinase-like"/>
</dbReference>
<keyword evidence="8" id="KW-1185">Reference proteome</keyword>
<evidence type="ECO:0000256" key="6">
    <source>
        <dbReference type="RuleBase" id="RU368116"/>
    </source>
</evidence>
<keyword evidence="3 6" id="KW-0547">Nucleotide-binding</keyword>
<keyword evidence="4 6" id="KW-0418">Kinase</keyword>
<dbReference type="PANTHER" id="PTHR45769">
    <property type="entry name" value="ADENOSINE KINASE"/>
    <property type="match status" value="1"/>
</dbReference>
<dbReference type="SUPFAM" id="SSF52313">
    <property type="entry name" value="Ribosomal protein S2"/>
    <property type="match status" value="1"/>
</dbReference>
<dbReference type="EMBL" id="JAUJYO010000008">
    <property type="protein sequence ID" value="KAK1311016.1"/>
    <property type="molecule type" value="Genomic_DNA"/>
</dbReference>
<dbReference type="GO" id="GO:0004001">
    <property type="term" value="F:adenosine kinase activity"/>
    <property type="evidence" value="ECO:0007669"/>
    <property type="project" value="UniProtKB-UniRule"/>
</dbReference>
<comment type="catalytic activity">
    <reaction evidence="6">
        <text>adenosine + ATP = AMP + ADP + H(+)</text>
        <dbReference type="Rhea" id="RHEA:20824"/>
        <dbReference type="ChEBI" id="CHEBI:15378"/>
        <dbReference type="ChEBI" id="CHEBI:16335"/>
        <dbReference type="ChEBI" id="CHEBI:30616"/>
        <dbReference type="ChEBI" id="CHEBI:456215"/>
        <dbReference type="ChEBI" id="CHEBI:456216"/>
        <dbReference type="EC" id="2.7.1.20"/>
    </reaction>
</comment>
<proteinExistence type="inferred from homology"/>
<dbReference type="GO" id="GO:0005829">
    <property type="term" value="C:cytosol"/>
    <property type="evidence" value="ECO:0007669"/>
    <property type="project" value="TreeGrafter"/>
</dbReference>
<keyword evidence="2 6" id="KW-0808">Transferase</keyword>
<reference evidence="7" key="1">
    <citation type="journal article" date="2023" name="Nat. Commun.">
        <title>Diploid and tetraploid genomes of Acorus and the evolution of monocots.</title>
        <authorList>
            <person name="Ma L."/>
            <person name="Liu K.W."/>
            <person name="Li Z."/>
            <person name="Hsiao Y.Y."/>
            <person name="Qi Y."/>
            <person name="Fu T."/>
            <person name="Tang G.D."/>
            <person name="Zhang D."/>
            <person name="Sun W.H."/>
            <person name="Liu D.K."/>
            <person name="Li Y."/>
            <person name="Chen G.Z."/>
            <person name="Liu X.D."/>
            <person name="Liao X.Y."/>
            <person name="Jiang Y.T."/>
            <person name="Yu X."/>
            <person name="Hao Y."/>
            <person name="Huang J."/>
            <person name="Zhao X.W."/>
            <person name="Ke S."/>
            <person name="Chen Y.Y."/>
            <person name="Wu W.L."/>
            <person name="Hsu J.L."/>
            <person name="Lin Y.F."/>
            <person name="Huang M.D."/>
            <person name="Li C.Y."/>
            <person name="Huang L."/>
            <person name="Wang Z.W."/>
            <person name="Zhao X."/>
            <person name="Zhong W.Y."/>
            <person name="Peng D.H."/>
            <person name="Ahmad S."/>
            <person name="Lan S."/>
            <person name="Zhang J.S."/>
            <person name="Tsai W.C."/>
            <person name="Van de Peer Y."/>
            <person name="Liu Z.J."/>
        </authorList>
    </citation>
    <scope>NUCLEOTIDE SEQUENCE</scope>
    <source>
        <strain evidence="7">CP</strain>
    </source>
</reference>
<dbReference type="PANTHER" id="PTHR45769:SF3">
    <property type="entry name" value="ADENOSINE KINASE"/>
    <property type="match status" value="1"/>
</dbReference>
<dbReference type="GO" id="GO:0044209">
    <property type="term" value="P:AMP salvage"/>
    <property type="evidence" value="ECO:0007669"/>
    <property type="project" value="UniProtKB-UniRule"/>
</dbReference>
<comment type="pathway">
    <text evidence="6">Purine metabolism; AMP biosynthesis via salvage pathway; AMP from adenosine: step 1/1.</text>
</comment>
<evidence type="ECO:0000256" key="5">
    <source>
        <dbReference type="ARBA" id="ARBA00022840"/>
    </source>
</evidence>
<dbReference type="InterPro" id="IPR001805">
    <property type="entry name" value="Adenokinase"/>
</dbReference>
<keyword evidence="6" id="KW-0460">Magnesium</keyword>
<evidence type="ECO:0000256" key="4">
    <source>
        <dbReference type="ARBA" id="ARBA00022777"/>
    </source>
</evidence>
<protein>
    <recommendedName>
        <fullName evidence="6">Adenosine kinase</fullName>
        <shortName evidence="6">AK</shortName>
        <ecNumber evidence="6">2.7.1.20</ecNumber>
    </recommendedName>
    <alternativeName>
        <fullName evidence="6">Adenosine 5'-phosphotransferase</fullName>
    </alternativeName>
</protein>
<keyword evidence="5 6" id="KW-0067">ATP-binding</keyword>
<evidence type="ECO:0000256" key="3">
    <source>
        <dbReference type="ARBA" id="ARBA00022741"/>
    </source>
</evidence>
<comment type="function">
    <text evidence="6">ATP dependent phosphorylation of adenosine and other related nucleoside analogs to monophosphate derivatives.</text>
</comment>
<comment type="similarity">
    <text evidence="1 6">Belongs to the carbohydrate kinase PfkB family.</text>
</comment>
<dbReference type="Proteomes" id="UP001180020">
    <property type="component" value="Unassembled WGS sequence"/>
</dbReference>
<organism evidence="7 8">
    <name type="scientific">Acorus calamus</name>
    <name type="common">Sweet flag</name>
    <dbReference type="NCBI Taxonomy" id="4465"/>
    <lineage>
        <taxon>Eukaryota</taxon>
        <taxon>Viridiplantae</taxon>
        <taxon>Streptophyta</taxon>
        <taxon>Embryophyta</taxon>
        <taxon>Tracheophyta</taxon>
        <taxon>Spermatophyta</taxon>
        <taxon>Magnoliopsida</taxon>
        <taxon>Liliopsida</taxon>
        <taxon>Acoraceae</taxon>
        <taxon>Acorus</taxon>
    </lineage>
</organism>